<proteinExistence type="predicted"/>
<protein>
    <recommendedName>
        <fullName evidence="4">DUF3102 domain-containing protein</fullName>
    </recommendedName>
</protein>
<evidence type="ECO:0000313" key="3">
    <source>
        <dbReference type="Proteomes" id="UP000321577"/>
    </source>
</evidence>
<sequence length="263" mass="28676">MTNTLDQMTTTVVTSPESEPTTISVSALKHDATVQNQHPIETEQSREATTLPTVAPTETLPTTVGPGGLSALNAEEKARLAEQENIIEKAMDGFREMGAALAAICRGGLFRATHHTFAEYVTARFGFSRQRAYQLMAASEYHSTLASQNSNILKLTSERATRELMKVPNDRVAEVLEEVIEGGEPTAERIIEAREKIVPKVQKKNSKAKKKVIAVKSAIKAAETWSTFLTDCTLTELPKDQRKDLVTATKNAVSVLKKLAPAA</sequence>
<dbReference type="OrthoDB" id="922449at2"/>
<keyword evidence="3" id="KW-1185">Reference proteome</keyword>
<feature type="region of interest" description="Disordered" evidence="1">
    <location>
        <begin position="1"/>
        <end position="20"/>
    </location>
</feature>
<dbReference type="EMBL" id="BKAG01000014">
    <property type="protein sequence ID" value="GEP43075.1"/>
    <property type="molecule type" value="Genomic_DNA"/>
</dbReference>
<name>A0A512M8N0_9BACT</name>
<comment type="caution">
    <text evidence="2">The sequence shown here is derived from an EMBL/GenBank/DDBJ whole genome shotgun (WGS) entry which is preliminary data.</text>
</comment>
<dbReference type="Proteomes" id="UP000321577">
    <property type="component" value="Unassembled WGS sequence"/>
</dbReference>
<evidence type="ECO:0000313" key="2">
    <source>
        <dbReference type="EMBL" id="GEP43075.1"/>
    </source>
</evidence>
<dbReference type="AlphaFoldDB" id="A0A512M8N0"/>
<reference evidence="2 3" key="1">
    <citation type="submission" date="2019-07" db="EMBL/GenBank/DDBJ databases">
        <title>Whole genome shotgun sequence of Brevifollis gellanilyticus NBRC 108608.</title>
        <authorList>
            <person name="Hosoyama A."/>
            <person name="Uohara A."/>
            <person name="Ohji S."/>
            <person name="Ichikawa N."/>
        </authorList>
    </citation>
    <scope>NUCLEOTIDE SEQUENCE [LARGE SCALE GENOMIC DNA]</scope>
    <source>
        <strain evidence="2 3">NBRC 108608</strain>
    </source>
</reference>
<gene>
    <name evidence="2" type="ORF">BGE01nite_23660</name>
</gene>
<evidence type="ECO:0008006" key="4">
    <source>
        <dbReference type="Google" id="ProtNLM"/>
    </source>
</evidence>
<evidence type="ECO:0000256" key="1">
    <source>
        <dbReference type="SAM" id="MobiDB-lite"/>
    </source>
</evidence>
<accession>A0A512M8N0</accession>
<dbReference type="RefSeq" id="WP_146850655.1">
    <property type="nucleotide sequence ID" value="NZ_BKAG01000014.1"/>
</dbReference>
<organism evidence="2 3">
    <name type="scientific">Brevifollis gellanilyticus</name>
    <dbReference type="NCBI Taxonomy" id="748831"/>
    <lineage>
        <taxon>Bacteria</taxon>
        <taxon>Pseudomonadati</taxon>
        <taxon>Verrucomicrobiota</taxon>
        <taxon>Verrucomicrobiia</taxon>
        <taxon>Verrucomicrobiales</taxon>
        <taxon>Verrucomicrobiaceae</taxon>
    </lineage>
</organism>